<dbReference type="Pfam" id="PF01979">
    <property type="entry name" value="Amidohydro_1"/>
    <property type="match status" value="1"/>
</dbReference>
<keyword evidence="3" id="KW-1185">Reference proteome</keyword>
<dbReference type="NCBIfam" id="NF006056">
    <property type="entry name" value="PRK08204.1"/>
    <property type="match status" value="1"/>
</dbReference>
<dbReference type="Gene3D" id="3.20.20.140">
    <property type="entry name" value="Metal-dependent hydrolases"/>
    <property type="match status" value="1"/>
</dbReference>
<dbReference type="SUPFAM" id="SSF51338">
    <property type="entry name" value="Composite domain of metallo-dependent hydrolases"/>
    <property type="match status" value="1"/>
</dbReference>
<dbReference type="PANTHER" id="PTHR43794">
    <property type="entry name" value="AMINOHYDROLASE SSNA-RELATED"/>
    <property type="match status" value="1"/>
</dbReference>
<reference evidence="2 3" key="1">
    <citation type="submission" date="2023-12" db="EMBL/GenBank/DDBJ databases">
        <title>the genome sequence of Hyalangium sp. s54d21.</title>
        <authorList>
            <person name="Zhang X."/>
        </authorList>
    </citation>
    <scope>NUCLEOTIDE SEQUENCE [LARGE SCALE GENOMIC DNA]</scope>
    <source>
        <strain evidence="3">s54d21</strain>
    </source>
</reference>
<evidence type="ECO:0000313" key="2">
    <source>
        <dbReference type="EMBL" id="MDY7226684.1"/>
    </source>
</evidence>
<dbReference type="InterPro" id="IPR011059">
    <property type="entry name" value="Metal-dep_hydrolase_composite"/>
</dbReference>
<dbReference type="Proteomes" id="UP001291309">
    <property type="component" value="Unassembled WGS sequence"/>
</dbReference>
<dbReference type="InterPro" id="IPR032466">
    <property type="entry name" value="Metal_Hydrolase"/>
</dbReference>
<feature type="domain" description="Amidohydrolase-related" evidence="1">
    <location>
        <begin position="56"/>
        <end position="410"/>
    </location>
</feature>
<gene>
    <name evidence="2" type="ORF">SYV04_09810</name>
</gene>
<organism evidence="2 3">
    <name type="scientific">Hyalangium rubrum</name>
    <dbReference type="NCBI Taxonomy" id="3103134"/>
    <lineage>
        <taxon>Bacteria</taxon>
        <taxon>Pseudomonadati</taxon>
        <taxon>Myxococcota</taxon>
        <taxon>Myxococcia</taxon>
        <taxon>Myxococcales</taxon>
        <taxon>Cystobacterineae</taxon>
        <taxon>Archangiaceae</taxon>
        <taxon>Hyalangium</taxon>
    </lineage>
</organism>
<dbReference type="SUPFAM" id="SSF51556">
    <property type="entry name" value="Metallo-dependent hydrolases"/>
    <property type="match status" value="1"/>
</dbReference>
<dbReference type="RefSeq" id="WP_321545413.1">
    <property type="nucleotide sequence ID" value="NZ_JAXIVS010000003.1"/>
</dbReference>
<name>A0ABU5GZS1_9BACT</name>
<evidence type="ECO:0000313" key="3">
    <source>
        <dbReference type="Proteomes" id="UP001291309"/>
    </source>
</evidence>
<protein>
    <submittedName>
        <fullName evidence="2">Amidohydrolase family protein</fullName>
    </submittedName>
</protein>
<sequence length="469" mass="50769">MSDRWLLRGAQILTCDPDFADLPRGDVLIEDGVIAALGPDLRVDNCRILELDGKLLMPGFIDTHRHTWQTPLRALGGDWTIMDYLAAVRVKLAPAFQARDLYAANLAGALEALDAGITTLVDYSHCIDSPEHADAALAGLEDAGIRALFSYGYAPGARESSALPTPASRMEEARRLRTTRLSSDDRLVRLGIALTEMQIPWESSRAELLSARELGVPITLHCSAWPVQGPSEIQKMAAEGLLGPDVLFVHCTWSPEEDLKRIADSGGSLSVTPETEMQMGMGFPITGRALRNGVRTTLGCDVVSSNGGDLFTAMRLALQVERAQVNAREGLPRALELKAARVLELVTRDAAEAIGLGRRTGSIRPGKDADLIVLAADALNMTPLNRPRDAVVLQAHAGNVESVMVRGRWVKHRGALLDVDLAAVRRRLLEARDAVLERVGGSATLLSEREELTKHWDTGSGLTPAKDAR</sequence>
<accession>A0ABU5GZS1</accession>
<dbReference type="InterPro" id="IPR050287">
    <property type="entry name" value="MTA/SAH_deaminase"/>
</dbReference>
<dbReference type="InterPro" id="IPR006680">
    <property type="entry name" value="Amidohydro-rel"/>
</dbReference>
<dbReference type="Gene3D" id="2.30.40.10">
    <property type="entry name" value="Urease, subunit C, domain 1"/>
    <property type="match status" value="1"/>
</dbReference>
<proteinExistence type="predicted"/>
<comment type="caution">
    <text evidence="2">The sequence shown here is derived from an EMBL/GenBank/DDBJ whole genome shotgun (WGS) entry which is preliminary data.</text>
</comment>
<dbReference type="EMBL" id="JAXIVS010000003">
    <property type="protein sequence ID" value="MDY7226684.1"/>
    <property type="molecule type" value="Genomic_DNA"/>
</dbReference>
<evidence type="ECO:0000259" key="1">
    <source>
        <dbReference type="Pfam" id="PF01979"/>
    </source>
</evidence>
<dbReference type="PANTHER" id="PTHR43794:SF5">
    <property type="entry name" value="CHLOROHYDROLASE FAMILY PROTEIN"/>
    <property type="match status" value="1"/>
</dbReference>